<keyword evidence="1" id="KW-1133">Transmembrane helix</keyword>
<feature type="transmembrane region" description="Helical" evidence="1">
    <location>
        <begin position="355"/>
        <end position="375"/>
    </location>
</feature>
<dbReference type="EMBL" id="CP122566">
    <property type="protein sequence ID" value="WGH92150.1"/>
    <property type="molecule type" value="Genomic_DNA"/>
</dbReference>
<name>A0AAJ6AF69_9MICC</name>
<feature type="transmembrane region" description="Helical" evidence="1">
    <location>
        <begin position="323"/>
        <end position="343"/>
    </location>
</feature>
<feature type="transmembrane region" description="Helical" evidence="1">
    <location>
        <begin position="64"/>
        <end position="82"/>
    </location>
</feature>
<feature type="transmembrane region" description="Helical" evidence="1">
    <location>
        <begin position="102"/>
        <end position="124"/>
    </location>
</feature>
<keyword evidence="1" id="KW-0472">Membrane</keyword>
<evidence type="ECO:0000313" key="2">
    <source>
        <dbReference type="EMBL" id="WGH92150.1"/>
    </source>
</evidence>
<dbReference type="GO" id="GO:0015501">
    <property type="term" value="F:glutamate:sodium symporter activity"/>
    <property type="evidence" value="ECO:0007669"/>
    <property type="project" value="InterPro"/>
</dbReference>
<keyword evidence="1" id="KW-0812">Transmembrane</keyword>
<keyword evidence="3" id="KW-1185">Reference proteome</keyword>
<evidence type="ECO:0000313" key="3">
    <source>
        <dbReference type="Proteomes" id="UP001224674"/>
    </source>
</evidence>
<proteinExistence type="predicted"/>
<feature type="transmembrane region" description="Helical" evidence="1">
    <location>
        <begin position="6"/>
        <end position="28"/>
    </location>
</feature>
<dbReference type="AlphaFoldDB" id="A0AAJ6AF69"/>
<feature type="transmembrane region" description="Helical" evidence="1">
    <location>
        <begin position="159"/>
        <end position="180"/>
    </location>
</feature>
<dbReference type="Proteomes" id="UP001224674">
    <property type="component" value="Chromosome"/>
</dbReference>
<sequence>MEFTPWVALTDATLIGVLLLIGAVLRAWIRPIQTLMIPASVLGGILGLIFGPTVLGWLPFSDQLSTYSSVLIAGVFACVAMTDDFNIFKLNRTVGGFAAQGVMIYALQVSLGMLLVLVLLQPLFGTGDEVGVVLFAGWAGGYGTAAAMGDAFAESDPELSTLAFTSATVGLVVGIVGGLIQAKIGAMRGQVEAFASMSALPEEERTGLIRQVNKRPSIGQHTFSGSSVETLAIQISLVVATAGAGYGITEWIQGRLPELSVPVFVVAFLIGLVARAVMSRLNVAKYVDPGSLNSTSGAFTDVLIVCGIASIDPSVVAGNWLELSILFVFGLVLCLFLGQVIAPRIIQHGWFERQLFTWGWSTGGVSTGIAMLRVVDPKLKSGTLEDFGLAYLPVTPVEITAVTFVPGLVLAGLAWTVVGIWGAIAVVTIVAAFILARMNARDGQTLTTSSASTGSSR</sequence>
<dbReference type="GO" id="GO:0016020">
    <property type="term" value="C:membrane"/>
    <property type="evidence" value="ECO:0007669"/>
    <property type="project" value="InterPro"/>
</dbReference>
<reference evidence="2 3" key="1">
    <citation type="submission" date="2023-03" db="EMBL/GenBank/DDBJ databases">
        <title>Complete genome sequences of several Auritidibacter ignavus strains isolated from ear infections.</title>
        <authorList>
            <person name="Baehr T."/>
            <person name="Baumhoegger A.M."/>
        </authorList>
    </citation>
    <scope>NUCLEOTIDE SEQUENCE [LARGE SCALE GENOMIC DNA]</scope>
    <source>
        <strain evidence="2 3">BABAE-6</strain>
    </source>
</reference>
<gene>
    <name evidence="2" type="ORF">QDX21_07355</name>
</gene>
<accession>A0AAJ6AF69</accession>
<feature type="transmembrane region" description="Helical" evidence="1">
    <location>
        <begin position="290"/>
        <end position="311"/>
    </location>
</feature>
<dbReference type="PANTHER" id="PTHR36178:SF1">
    <property type="entry name" value="SODIUM_GLUTAMATE SYMPORTER"/>
    <property type="match status" value="1"/>
</dbReference>
<dbReference type="InterPro" id="IPR004445">
    <property type="entry name" value="GltS"/>
</dbReference>
<feature type="transmembrane region" description="Helical" evidence="1">
    <location>
        <begin position="413"/>
        <end position="436"/>
    </location>
</feature>
<evidence type="ECO:0000256" key="1">
    <source>
        <dbReference type="SAM" id="Phobius"/>
    </source>
</evidence>
<feature type="transmembrane region" description="Helical" evidence="1">
    <location>
        <begin position="231"/>
        <end position="249"/>
    </location>
</feature>
<protein>
    <submittedName>
        <fullName evidence="2">Sodium:glutamate symporter</fullName>
    </submittedName>
</protein>
<feature type="transmembrane region" description="Helical" evidence="1">
    <location>
        <begin position="261"/>
        <end position="278"/>
    </location>
</feature>
<dbReference type="RefSeq" id="WP_279674388.1">
    <property type="nucleotide sequence ID" value="NZ_CP122566.1"/>
</dbReference>
<organism evidence="2 3">
    <name type="scientific">Auritidibacter ignavus</name>
    <dbReference type="NCBI Taxonomy" id="678932"/>
    <lineage>
        <taxon>Bacteria</taxon>
        <taxon>Bacillati</taxon>
        <taxon>Actinomycetota</taxon>
        <taxon>Actinomycetes</taxon>
        <taxon>Micrococcales</taxon>
        <taxon>Micrococcaceae</taxon>
        <taxon>Auritidibacter</taxon>
    </lineage>
</organism>
<dbReference type="GO" id="GO:0015813">
    <property type="term" value="P:L-glutamate transmembrane transport"/>
    <property type="evidence" value="ECO:0007669"/>
    <property type="project" value="InterPro"/>
</dbReference>
<feature type="transmembrane region" description="Helical" evidence="1">
    <location>
        <begin position="35"/>
        <end position="58"/>
    </location>
</feature>
<dbReference type="PANTHER" id="PTHR36178">
    <property type="entry name" value="SLR0625 PROTEIN"/>
    <property type="match status" value="1"/>
</dbReference>